<dbReference type="EMBL" id="CAXAMM010001303">
    <property type="protein sequence ID" value="CAK8991394.1"/>
    <property type="molecule type" value="Genomic_DNA"/>
</dbReference>
<dbReference type="EMBL" id="CAXAMM010001292">
    <property type="protein sequence ID" value="CAK8991327.1"/>
    <property type="molecule type" value="Genomic_DNA"/>
</dbReference>
<evidence type="ECO:0000313" key="5">
    <source>
        <dbReference type="EMBL" id="CAK8991394.1"/>
    </source>
</evidence>
<keyword evidence="2" id="KW-0732">Signal</keyword>
<dbReference type="Pfam" id="PF00149">
    <property type="entry name" value="Metallophos"/>
    <property type="match status" value="1"/>
</dbReference>
<dbReference type="Gene3D" id="3.60.21.10">
    <property type="match status" value="1"/>
</dbReference>
<dbReference type="PANTHER" id="PTHR46546">
    <property type="entry name" value="SHEWANELLA-LIKE PROTEIN PHOSPHATASE 1"/>
    <property type="match status" value="1"/>
</dbReference>
<dbReference type="InterPro" id="IPR029052">
    <property type="entry name" value="Metallo-depent_PP-like"/>
</dbReference>
<dbReference type="PROSITE" id="PS51257">
    <property type="entry name" value="PROKAR_LIPOPROTEIN"/>
    <property type="match status" value="1"/>
</dbReference>
<feature type="chain" id="PRO_5045029072" evidence="2">
    <location>
        <begin position="20"/>
        <end position="338"/>
    </location>
</feature>
<keyword evidence="1" id="KW-0472">Membrane</keyword>
<proteinExistence type="predicted"/>
<evidence type="ECO:0000259" key="3">
    <source>
        <dbReference type="Pfam" id="PF00149"/>
    </source>
</evidence>
<sequence length="338" mass="37351">MRGGLSLVLLLASSCPAFGRLVSVADLHGDFDRTVTILASAKLIDEETHRWIGGDATLVQTGDITDRGDKCKEIYQLFFRLRQEAEEAGGRVINLLGNHEVMNMQGDWRYVSQGDLENFGGMEERKKAWSWDGWLGSELQKFPVAVVVDRVLFVHAGLLPEMLEHRSLEDLNAAFHAALKHVSNSQKMRKDEPKLLGSHGPVWARDYAYGRPGVCKMASQVLAKVQADRMVVGHTIQRDYHVHTRCDGQILLGDTAISSVYGGEMSYMEHGDGGVKVMYPGTKESMAPLGFAHGDAESAYRGTGQAIVTPWHIANLAVIIFVLVAIWKCCGCRKPRTT</sequence>
<dbReference type="InterPro" id="IPR004843">
    <property type="entry name" value="Calcineurin-like_PHP"/>
</dbReference>
<protein>
    <submittedName>
        <fullName evidence="4">Uncharacterized protein C1840.07c</fullName>
    </submittedName>
</protein>
<comment type="caution">
    <text evidence="4">The sequence shown here is derived from an EMBL/GenBank/DDBJ whole genome shotgun (WGS) entry which is preliminary data.</text>
</comment>
<evidence type="ECO:0000256" key="1">
    <source>
        <dbReference type="SAM" id="Phobius"/>
    </source>
</evidence>
<feature type="transmembrane region" description="Helical" evidence="1">
    <location>
        <begin position="311"/>
        <end position="330"/>
    </location>
</feature>
<evidence type="ECO:0000313" key="6">
    <source>
        <dbReference type="Proteomes" id="UP001642464"/>
    </source>
</evidence>
<name>A0ABP0HN72_9DINO</name>
<dbReference type="Proteomes" id="UP001642464">
    <property type="component" value="Unassembled WGS sequence"/>
</dbReference>
<dbReference type="PANTHER" id="PTHR46546:SF4">
    <property type="entry name" value="SHEWANELLA-LIKE PROTEIN PHOSPHATASE 1"/>
    <property type="match status" value="1"/>
</dbReference>
<evidence type="ECO:0000313" key="4">
    <source>
        <dbReference type="EMBL" id="CAK8991327.1"/>
    </source>
</evidence>
<reference evidence="4 6" key="1">
    <citation type="submission" date="2024-02" db="EMBL/GenBank/DDBJ databases">
        <authorList>
            <person name="Chen Y."/>
            <person name="Shah S."/>
            <person name="Dougan E. K."/>
            <person name="Thang M."/>
            <person name="Chan C."/>
        </authorList>
    </citation>
    <scope>NUCLEOTIDE SEQUENCE [LARGE SCALE GENOMIC DNA]</scope>
</reference>
<feature type="signal peptide" evidence="2">
    <location>
        <begin position="1"/>
        <end position="19"/>
    </location>
</feature>
<evidence type="ECO:0000256" key="2">
    <source>
        <dbReference type="SAM" id="SignalP"/>
    </source>
</evidence>
<keyword evidence="1" id="KW-1133">Transmembrane helix</keyword>
<gene>
    <name evidence="4" type="ORF">SCF082_LOCUS2605</name>
    <name evidence="5" type="ORF">SCF082_LOCUS2634</name>
</gene>
<feature type="domain" description="Calcineurin-like phosphoesterase" evidence="3">
    <location>
        <begin position="20"/>
        <end position="236"/>
    </location>
</feature>
<dbReference type="SUPFAM" id="SSF56300">
    <property type="entry name" value="Metallo-dependent phosphatases"/>
    <property type="match status" value="1"/>
</dbReference>
<keyword evidence="6" id="KW-1185">Reference proteome</keyword>
<accession>A0ABP0HN72</accession>
<organism evidence="4 6">
    <name type="scientific">Durusdinium trenchii</name>
    <dbReference type="NCBI Taxonomy" id="1381693"/>
    <lineage>
        <taxon>Eukaryota</taxon>
        <taxon>Sar</taxon>
        <taxon>Alveolata</taxon>
        <taxon>Dinophyceae</taxon>
        <taxon>Suessiales</taxon>
        <taxon>Symbiodiniaceae</taxon>
        <taxon>Durusdinium</taxon>
    </lineage>
</organism>
<keyword evidence="1" id="KW-0812">Transmembrane</keyword>